<evidence type="ECO:0000313" key="3">
    <source>
        <dbReference type="EMBL" id="KAF2251857.1"/>
    </source>
</evidence>
<evidence type="ECO:0000259" key="2">
    <source>
        <dbReference type="SMART" id="SM00906"/>
    </source>
</evidence>
<dbReference type="GeneID" id="54574406"/>
<dbReference type="GO" id="GO:0008270">
    <property type="term" value="F:zinc ion binding"/>
    <property type="evidence" value="ECO:0007669"/>
    <property type="project" value="InterPro"/>
</dbReference>
<dbReference type="CDD" id="cd12148">
    <property type="entry name" value="fungal_TF_MHR"/>
    <property type="match status" value="1"/>
</dbReference>
<dbReference type="InterPro" id="IPR007219">
    <property type="entry name" value="XnlR_reg_dom"/>
</dbReference>
<dbReference type="RefSeq" id="XP_033686861.1">
    <property type="nucleotide sequence ID" value="XM_033821076.1"/>
</dbReference>
<dbReference type="AlphaFoldDB" id="A0A6A6INP0"/>
<dbReference type="InterPro" id="IPR050987">
    <property type="entry name" value="AtrR-like"/>
</dbReference>
<sequence>MKLPGEHQSVSAYEGETLWNHSAHIVDFVKAVVEDRVLRNDGPEASEMVSSLRNLVQALEGPASVRGPTPDSGLAKDLANPPMPPLEAVVAVLRWAKDHESNTRIDWISRILPLQKFTDICQKVYFAVDDYTEVDFILANGYLSYVFFEHVVVSGRRDYGEYCRLCRKNLHSALSRLPLLLPASMEVVAALTLGTYNAIENSQGTTAWTFISAAANLCQTLGYHRLRSSGENDRPLRAAQERLFWSMYKMERGLSHRLGRSSNIHDAEITLPVGYPGESRQVRLARIQGKVYDQLYSPTGLSRPGDERGHIAGALAGELRALIHELNGEISDAINHPGDVATDPMRVVYLRCDLICESSLLCLILRAIPMAANSLGGVLDECVAAARDALDIHDQCMRDVRACKNDSFMVTRYINWAILHCPFVPFSILFTRAVQVLDATDLARLDRFAASLQPDESASPESSITHPYRLYELLCQAGRLYFDSNATSSLTADPTLLYNLPDSLGELDFGMEVGTGILDVGGVQGSELSDWYYGNQQIMSLLDENAMF</sequence>
<proteinExistence type="predicted"/>
<evidence type="ECO:0000256" key="1">
    <source>
        <dbReference type="ARBA" id="ARBA00023242"/>
    </source>
</evidence>
<gene>
    <name evidence="3" type="ORF">BU26DRAFT_246166</name>
</gene>
<dbReference type="GO" id="GO:0003700">
    <property type="term" value="F:DNA-binding transcription factor activity"/>
    <property type="evidence" value="ECO:0007669"/>
    <property type="project" value="InterPro"/>
</dbReference>
<keyword evidence="1" id="KW-0539">Nucleus</keyword>
<accession>A0A6A6INP0</accession>
<keyword evidence="4" id="KW-1185">Reference proteome</keyword>
<organism evidence="3 4">
    <name type="scientific">Trematosphaeria pertusa</name>
    <dbReference type="NCBI Taxonomy" id="390896"/>
    <lineage>
        <taxon>Eukaryota</taxon>
        <taxon>Fungi</taxon>
        <taxon>Dikarya</taxon>
        <taxon>Ascomycota</taxon>
        <taxon>Pezizomycotina</taxon>
        <taxon>Dothideomycetes</taxon>
        <taxon>Pleosporomycetidae</taxon>
        <taxon>Pleosporales</taxon>
        <taxon>Massarineae</taxon>
        <taxon>Trematosphaeriaceae</taxon>
        <taxon>Trematosphaeria</taxon>
    </lineage>
</organism>
<dbReference type="Pfam" id="PF04082">
    <property type="entry name" value="Fungal_trans"/>
    <property type="match status" value="1"/>
</dbReference>
<dbReference type="OrthoDB" id="103819at2759"/>
<protein>
    <recommendedName>
        <fullName evidence="2">Xylanolytic transcriptional activator regulatory domain-containing protein</fullName>
    </recommendedName>
</protein>
<dbReference type="Proteomes" id="UP000800094">
    <property type="component" value="Unassembled WGS sequence"/>
</dbReference>
<dbReference type="SMART" id="SM00906">
    <property type="entry name" value="Fungal_trans"/>
    <property type="match status" value="1"/>
</dbReference>
<dbReference type="PANTHER" id="PTHR46910:SF5">
    <property type="entry name" value="ZN(II)2CYS6 TRANSCRIPTION FACTOR (EUROFUNG)"/>
    <property type="match status" value="1"/>
</dbReference>
<evidence type="ECO:0000313" key="4">
    <source>
        <dbReference type="Proteomes" id="UP000800094"/>
    </source>
</evidence>
<reference evidence="3" key="1">
    <citation type="journal article" date="2020" name="Stud. Mycol.">
        <title>101 Dothideomycetes genomes: a test case for predicting lifestyles and emergence of pathogens.</title>
        <authorList>
            <person name="Haridas S."/>
            <person name="Albert R."/>
            <person name="Binder M."/>
            <person name="Bloem J."/>
            <person name="Labutti K."/>
            <person name="Salamov A."/>
            <person name="Andreopoulos B."/>
            <person name="Baker S."/>
            <person name="Barry K."/>
            <person name="Bills G."/>
            <person name="Bluhm B."/>
            <person name="Cannon C."/>
            <person name="Castanera R."/>
            <person name="Culley D."/>
            <person name="Daum C."/>
            <person name="Ezra D."/>
            <person name="Gonzalez J."/>
            <person name="Henrissat B."/>
            <person name="Kuo A."/>
            <person name="Liang C."/>
            <person name="Lipzen A."/>
            <person name="Lutzoni F."/>
            <person name="Magnuson J."/>
            <person name="Mondo S."/>
            <person name="Nolan M."/>
            <person name="Ohm R."/>
            <person name="Pangilinan J."/>
            <person name="Park H.-J."/>
            <person name="Ramirez L."/>
            <person name="Alfaro M."/>
            <person name="Sun H."/>
            <person name="Tritt A."/>
            <person name="Yoshinaga Y."/>
            <person name="Zwiers L.-H."/>
            <person name="Turgeon B."/>
            <person name="Goodwin S."/>
            <person name="Spatafora J."/>
            <person name="Crous P."/>
            <person name="Grigoriev I."/>
        </authorList>
    </citation>
    <scope>NUCLEOTIDE SEQUENCE</scope>
    <source>
        <strain evidence="3">CBS 122368</strain>
    </source>
</reference>
<dbReference type="PANTHER" id="PTHR46910">
    <property type="entry name" value="TRANSCRIPTION FACTOR PDR1"/>
    <property type="match status" value="1"/>
</dbReference>
<dbReference type="GO" id="GO:0006351">
    <property type="term" value="P:DNA-templated transcription"/>
    <property type="evidence" value="ECO:0007669"/>
    <property type="project" value="InterPro"/>
</dbReference>
<dbReference type="GO" id="GO:0003677">
    <property type="term" value="F:DNA binding"/>
    <property type="evidence" value="ECO:0007669"/>
    <property type="project" value="InterPro"/>
</dbReference>
<dbReference type="EMBL" id="ML987192">
    <property type="protein sequence ID" value="KAF2251857.1"/>
    <property type="molecule type" value="Genomic_DNA"/>
</dbReference>
<name>A0A6A6INP0_9PLEO</name>
<feature type="domain" description="Xylanolytic transcriptional activator regulatory" evidence="2">
    <location>
        <begin position="207"/>
        <end position="278"/>
    </location>
</feature>